<dbReference type="InterPro" id="IPR000719">
    <property type="entry name" value="Prot_kinase_dom"/>
</dbReference>
<evidence type="ECO:0000256" key="6">
    <source>
        <dbReference type="ARBA" id="ARBA00023137"/>
    </source>
</evidence>
<feature type="binding site" evidence="10">
    <location>
        <position position="176"/>
    </location>
    <ligand>
        <name>Mg(2+)</name>
        <dbReference type="ChEBI" id="CHEBI:18420"/>
    </ligand>
</feature>
<name>A0A084WBH7_ANOSI</name>
<dbReference type="GO" id="GO:0005524">
    <property type="term" value="F:ATP binding"/>
    <property type="evidence" value="ECO:0007669"/>
    <property type="project" value="UniProtKB-UniRule"/>
</dbReference>
<keyword evidence="5 9" id="KW-0067">ATP-binding</keyword>
<evidence type="ECO:0000256" key="1">
    <source>
        <dbReference type="ARBA" id="ARBA00004167"/>
    </source>
</evidence>
<evidence type="ECO:0000256" key="8">
    <source>
        <dbReference type="PIRSR" id="PIRSR000615-1"/>
    </source>
</evidence>
<feature type="binding site" evidence="9">
    <location>
        <position position="162"/>
    </location>
    <ligand>
        <name>ATP</name>
        <dbReference type="ChEBI" id="CHEBI:30616"/>
    </ligand>
</feature>
<evidence type="ECO:0000313" key="14">
    <source>
        <dbReference type="EMBL" id="KFB47571.1"/>
    </source>
</evidence>
<evidence type="ECO:0000256" key="5">
    <source>
        <dbReference type="ARBA" id="ARBA00022840"/>
    </source>
</evidence>
<feature type="domain" description="Protein kinase" evidence="13">
    <location>
        <begin position="1"/>
        <end position="294"/>
    </location>
</feature>
<dbReference type="PANTHER" id="PTHR24416:SF600">
    <property type="entry name" value="PDGF- AND VEGF-RECEPTOR RELATED, ISOFORM J"/>
    <property type="match status" value="1"/>
</dbReference>
<dbReference type="VEuPathDB" id="VectorBase:ASIC015538"/>
<keyword evidence="6" id="KW-0829">Tyrosine-protein kinase</keyword>
<keyword evidence="2" id="KW-0808">Transferase</keyword>
<dbReference type="EMBL" id="ATLV01022358">
    <property type="status" value="NOT_ANNOTATED_CDS"/>
    <property type="molecule type" value="Genomic_DNA"/>
</dbReference>
<evidence type="ECO:0000313" key="15">
    <source>
        <dbReference type="EnsemblMetazoa" id="ASIC015538-PA"/>
    </source>
</evidence>
<reference evidence="14 16" key="1">
    <citation type="journal article" date="2014" name="BMC Genomics">
        <title>Genome sequence of Anopheles sinensis provides insight into genetics basis of mosquito competence for malaria parasites.</title>
        <authorList>
            <person name="Zhou D."/>
            <person name="Zhang D."/>
            <person name="Ding G."/>
            <person name="Shi L."/>
            <person name="Hou Q."/>
            <person name="Ye Y."/>
            <person name="Xu Y."/>
            <person name="Zhou H."/>
            <person name="Xiong C."/>
            <person name="Li S."/>
            <person name="Yu J."/>
            <person name="Hong S."/>
            <person name="Yu X."/>
            <person name="Zou P."/>
            <person name="Chen C."/>
            <person name="Chang X."/>
            <person name="Wang W."/>
            <person name="Lv Y."/>
            <person name="Sun Y."/>
            <person name="Ma L."/>
            <person name="Shen B."/>
            <person name="Zhu C."/>
        </authorList>
    </citation>
    <scope>NUCLEOTIDE SEQUENCE [LARGE SCALE GENOMIC DNA]</scope>
</reference>
<dbReference type="GO" id="GO:0007169">
    <property type="term" value="P:cell surface receptor protein tyrosine kinase signaling pathway"/>
    <property type="evidence" value="ECO:0007669"/>
    <property type="project" value="TreeGrafter"/>
</dbReference>
<dbReference type="PIRSF" id="PIRSF000615">
    <property type="entry name" value="TyrPK_CSF1-R"/>
    <property type="match status" value="1"/>
</dbReference>
<dbReference type="Gene3D" id="1.10.510.10">
    <property type="entry name" value="Transferase(Phosphotransferase) domain 1"/>
    <property type="match status" value="1"/>
</dbReference>
<dbReference type="OMA" id="RTPNDEY"/>
<dbReference type="GO" id="GO:0046872">
    <property type="term" value="F:metal ion binding"/>
    <property type="evidence" value="ECO:0007669"/>
    <property type="project" value="UniProtKB-KW"/>
</dbReference>
<comment type="subcellular location">
    <subcellularLocation>
        <location evidence="1">Membrane</location>
        <topology evidence="1">Single-pass membrane protein</topology>
    </subcellularLocation>
</comment>
<dbReference type="EnsemblMetazoa" id="ASIC015538-RA">
    <property type="protein sequence ID" value="ASIC015538-PA"/>
    <property type="gene ID" value="ASIC015538"/>
</dbReference>
<keyword evidence="3 9" id="KW-0547">Nucleotide-binding</keyword>
<dbReference type="InterPro" id="IPR050122">
    <property type="entry name" value="RTK"/>
</dbReference>
<evidence type="ECO:0000256" key="2">
    <source>
        <dbReference type="ARBA" id="ARBA00022679"/>
    </source>
</evidence>
<dbReference type="EMBL" id="KE525331">
    <property type="protein sequence ID" value="KFB47571.1"/>
    <property type="molecule type" value="Genomic_DNA"/>
</dbReference>
<dbReference type="AlphaFoldDB" id="A0A084WBH7"/>
<keyword evidence="10" id="KW-0479">Metal-binding</keyword>
<dbReference type="GO" id="GO:0043235">
    <property type="term" value="C:receptor complex"/>
    <property type="evidence" value="ECO:0007669"/>
    <property type="project" value="TreeGrafter"/>
</dbReference>
<dbReference type="PROSITE" id="PS50011">
    <property type="entry name" value="PROTEIN_KINASE_DOM"/>
    <property type="match status" value="1"/>
</dbReference>
<evidence type="ECO:0000313" key="16">
    <source>
        <dbReference type="Proteomes" id="UP000030765"/>
    </source>
</evidence>
<proteinExistence type="predicted"/>
<dbReference type="OrthoDB" id="6077854at2759"/>
<sequence length="321" mass="36574">MFGRKLGEGEFGVVLLAQAEGISNDEPSTTVAVKILRNDKNESTTKAMISELKMIILIGQHLNIVNLIGAVTENIQNNELMIVLEYCRYGSVLEFIRKNKSNFVDSLDLQHDSRQTEGSEQSNGGLRTTFQTIDFICWAKQVADGMNYLASKNVFHGDLAARNVLLCEENVVKISDFGLARSFNYKNMYKKKGKDRVPYKWLALESISDQIFSVASDVWAYGVFLWELFSLGTVPYPGIPLDEHFYNLLHGGYRMEQPRYASRPIYDVMLLCWNKNPNLRPTFDKLARVFNAMLPKELIDHYMALGDPFMQVNQARESSRV</sequence>
<evidence type="ECO:0000256" key="12">
    <source>
        <dbReference type="PROSITE-ProRule" id="PRU10141"/>
    </source>
</evidence>
<keyword evidence="10" id="KW-0460">Magnesium</keyword>
<accession>A0A084WBH7</accession>
<dbReference type="Pfam" id="PF07714">
    <property type="entry name" value="PK_Tyr_Ser-Thr"/>
    <property type="match status" value="1"/>
</dbReference>
<dbReference type="PANTHER" id="PTHR24416">
    <property type="entry name" value="TYROSINE-PROTEIN KINASE RECEPTOR"/>
    <property type="match status" value="1"/>
</dbReference>
<evidence type="ECO:0000256" key="4">
    <source>
        <dbReference type="ARBA" id="ARBA00022777"/>
    </source>
</evidence>
<dbReference type="Gene3D" id="3.30.200.20">
    <property type="entry name" value="Phosphorylase Kinase, domain 1"/>
    <property type="match status" value="1"/>
</dbReference>
<evidence type="ECO:0000256" key="10">
    <source>
        <dbReference type="PIRSR" id="PIRSR000615-3"/>
    </source>
</evidence>
<dbReference type="FunFam" id="1.10.510.10:FF:000554">
    <property type="entry name" value="Predicted protein"/>
    <property type="match status" value="1"/>
</dbReference>
<dbReference type="PRINTS" id="PR00109">
    <property type="entry name" value="TYRKINASE"/>
</dbReference>
<comment type="catalytic activity">
    <reaction evidence="7">
        <text>L-tyrosyl-[protein] + ATP = O-phospho-L-tyrosyl-[protein] + ADP + H(+)</text>
        <dbReference type="Rhea" id="RHEA:10596"/>
        <dbReference type="Rhea" id="RHEA-COMP:10136"/>
        <dbReference type="Rhea" id="RHEA-COMP:20101"/>
        <dbReference type="ChEBI" id="CHEBI:15378"/>
        <dbReference type="ChEBI" id="CHEBI:30616"/>
        <dbReference type="ChEBI" id="CHEBI:46858"/>
        <dbReference type="ChEBI" id="CHEBI:61978"/>
        <dbReference type="ChEBI" id="CHEBI:456216"/>
        <dbReference type="EC" id="2.7.10.1"/>
    </reaction>
</comment>
<protein>
    <submittedName>
        <fullName evidence="15">Protein kinase domain-containing protein</fullName>
    </submittedName>
</protein>
<dbReference type="GO" id="GO:0004714">
    <property type="term" value="F:transmembrane receptor protein tyrosine kinase activity"/>
    <property type="evidence" value="ECO:0007669"/>
    <property type="project" value="UniProtKB-EC"/>
</dbReference>
<organism evidence="14">
    <name type="scientific">Anopheles sinensis</name>
    <name type="common">Mosquito</name>
    <dbReference type="NCBI Taxonomy" id="74873"/>
    <lineage>
        <taxon>Eukaryota</taxon>
        <taxon>Metazoa</taxon>
        <taxon>Ecdysozoa</taxon>
        <taxon>Arthropoda</taxon>
        <taxon>Hexapoda</taxon>
        <taxon>Insecta</taxon>
        <taxon>Pterygota</taxon>
        <taxon>Neoptera</taxon>
        <taxon>Endopterygota</taxon>
        <taxon>Diptera</taxon>
        <taxon>Nematocera</taxon>
        <taxon>Culicoidea</taxon>
        <taxon>Culicidae</taxon>
        <taxon>Anophelinae</taxon>
        <taxon>Anopheles</taxon>
    </lineage>
</organism>
<gene>
    <name evidence="14" type="ORF">ZHAS_00015538</name>
</gene>
<reference evidence="15" key="2">
    <citation type="submission" date="2020-05" db="UniProtKB">
        <authorList>
            <consortium name="EnsemblMetazoa"/>
        </authorList>
    </citation>
    <scope>IDENTIFICATION</scope>
</reference>
<feature type="active site" description="Proton acceptor" evidence="8">
    <location>
        <position position="158"/>
    </location>
</feature>
<dbReference type="Proteomes" id="UP000030765">
    <property type="component" value="Unassembled WGS sequence"/>
</dbReference>
<feature type="binding site" evidence="9 12">
    <location>
        <position position="34"/>
    </location>
    <ligand>
        <name>ATP</name>
        <dbReference type="ChEBI" id="CHEBI:30616"/>
    </ligand>
</feature>
<evidence type="ECO:0000256" key="11">
    <source>
        <dbReference type="PIRSR" id="PIRSR000615-4"/>
    </source>
</evidence>
<keyword evidence="16" id="KW-1185">Reference proteome</keyword>
<evidence type="ECO:0000259" key="13">
    <source>
        <dbReference type="PROSITE" id="PS50011"/>
    </source>
</evidence>
<feature type="binding site" evidence="9">
    <location>
        <begin position="7"/>
        <end position="14"/>
    </location>
    <ligand>
        <name>ATP</name>
        <dbReference type="ChEBI" id="CHEBI:30616"/>
    </ligand>
</feature>
<feature type="site" description="Important for interaction with phosphotyrosine-binding proteins" evidence="11">
    <location>
        <position position="302"/>
    </location>
</feature>
<feature type="binding site" evidence="10">
    <location>
        <position position="163"/>
    </location>
    <ligand>
        <name>Mg(2+)</name>
        <dbReference type="ChEBI" id="CHEBI:18420"/>
    </ligand>
</feature>
<dbReference type="InterPro" id="IPR017441">
    <property type="entry name" value="Protein_kinase_ATP_BS"/>
</dbReference>
<dbReference type="InterPro" id="IPR008266">
    <property type="entry name" value="Tyr_kinase_AS"/>
</dbReference>
<dbReference type="InterPro" id="IPR011009">
    <property type="entry name" value="Kinase-like_dom_sf"/>
</dbReference>
<dbReference type="PROSITE" id="PS00107">
    <property type="entry name" value="PROTEIN_KINASE_ATP"/>
    <property type="match status" value="1"/>
</dbReference>
<dbReference type="PROSITE" id="PS00109">
    <property type="entry name" value="PROTEIN_KINASE_TYR"/>
    <property type="match status" value="1"/>
</dbReference>
<dbReference type="VEuPathDB" id="VectorBase:ASIS022700"/>
<evidence type="ECO:0000256" key="3">
    <source>
        <dbReference type="ARBA" id="ARBA00022741"/>
    </source>
</evidence>
<evidence type="ECO:0000256" key="9">
    <source>
        <dbReference type="PIRSR" id="PIRSR000615-2"/>
    </source>
</evidence>
<dbReference type="InterPro" id="IPR001245">
    <property type="entry name" value="Ser-Thr/Tyr_kinase_cat_dom"/>
</dbReference>
<dbReference type="SUPFAM" id="SSF56112">
    <property type="entry name" value="Protein kinase-like (PK-like)"/>
    <property type="match status" value="1"/>
</dbReference>
<dbReference type="CDD" id="cd00192">
    <property type="entry name" value="PTKc"/>
    <property type="match status" value="1"/>
</dbReference>
<dbReference type="GO" id="GO:0005886">
    <property type="term" value="C:plasma membrane"/>
    <property type="evidence" value="ECO:0007669"/>
    <property type="project" value="TreeGrafter"/>
</dbReference>
<dbReference type="STRING" id="74873.A0A084WBH7"/>
<keyword evidence="4" id="KW-0418">Kinase</keyword>
<evidence type="ECO:0000256" key="7">
    <source>
        <dbReference type="ARBA" id="ARBA00051243"/>
    </source>
</evidence>